<dbReference type="Pfam" id="PF01026">
    <property type="entry name" value="TatD_DNase"/>
    <property type="match status" value="1"/>
</dbReference>
<dbReference type="InterPro" id="IPR050891">
    <property type="entry name" value="TatD-type_Hydrolase"/>
</dbReference>
<gene>
    <name evidence="5" type="ORF">FIM1_5126</name>
</gene>
<sequence length="422" mass="48341">MIHRAAAQLLRKYTTANMTAGVSTSPKYFDIGFNISDHMFRGIYHEKQQHESDIPNILNRCVVTNVKKLLITGSSIKESQHSIDVVSQFASSTPVSLYYTIGVHPCHVNEFVPEHGQSYWKPDQTEDAPFEIVDHAFTQGKLRELYDLYKRQEASDAGRFKAIGEIGLDYDRLNYSGIAIQKLFFLEQLKLSCFFPNKPLFLHLRSCTEDFMEILEMFIKGFNDTKDTFNYKELIDGTVAGGPRINEDGSIFYKFTDTRKFVVHSFTGSVSDLRKLRDSSENCYFSVNGCSMRTEESIEMISTMPLDRLLLETDAPWCDIRRTHASFKFLNKSCDATIADSWDHGLSDAYPQLDSWFKSVKKEKLRGIEREKWDEYMVKSRNEPCTMGHVATAVANIKGVPLSELVDQVWHNSCLVFDVESH</sequence>
<evidence type="ECO:0000256" key="3">
    <source>
        <dbReference type="ARBA" id="ARBA00022723"/>
    </source>
</evidence>
<dbReference type="PANTHER" id="PTHR10060:SF15">
    <property type="entry name" value="DEOXYRIBONUCLEASE TATDN1"/>
    <property type="match status" value="1"/>
</dbReference>
<dbReference type="InterPro" id="IPR032466">
    <property type="entry name" value="Metal_Hydrolase"/>
</dbReference>
<evidence type="ECO:0000313" key="5">
    <source>
        <dbReference type="EMBL" id="QGN17917.1"/>
    </source>
</evidence>
<organism evidence="5 6">
    <name type="scientific">Kluyveromyces marxianus</name>
    <name type="common">Yeast</name>
    <name type="synonym">Candida kefyr</name>
    <dbReference type="NCBI Taxonomy" id="4911"/>
    <lineage>
        <taxon>Eukaryota</taxon>
        <taxon>Fungi</taxon>
        <taxon>Dikarya</taxon>
        <taxon>Ascomycota</taxon>
        <taxon>Saccharomycotina</taxon>
        <taxon>Saccharomycetes</taxon>
        <taxon>Saccharomycetales</taxon>
        <taxon>Saccharomycetaceae</taxon>
        <taxon>Kluyveromyces</taxon>
    </lineage>
</organism>
<evidence type="ECO:0000256" key="1">
    <source>
        <dbReference type="ARBA" id="ARBA00009275"/>
    </source>
</evidence>
<evidence type="ECO:0000313" key="6">
    <source>
        <dbReference type="Proteomes" id="UP000422736"/>
    </source>
</evidence>
<dbReference type="InterPro" id="IPR001130">
    <property type="entry name" value="TatD-like"/>
</dbReference>
<keyword evidence="3" id="KW-0479">Metal-binding</keyword>
<protein>
    <submittedName>
        <fullName evidence="5">Deoxyribonuclease Tat-D</fullName>
    </submittedName>
</protein>
<comment type="similarity">
    <text evidence="1">Belongs to the metallo-dependent hydrolases superfamily. TatD-type hydrolase family.</text>
</comment>
<dbReference type="Gene3D" id="3.20.20.140">
    <property type="entry name" value="Metal-dependent hydrolases"/>
    <property type="match status" value="1"/>
</dbReference>
<accession>A0ABX6F3G6</accession>
<keyword evidence="4" id="KW-0378">Hydrolase</keyword>
<proteinExistence type="inferred from homology"/>
<keyword evidence="6" id="KW-1185">Reference proteome</keyword>
<dbReference type="SUPFAM" id="SSF51556">
    <property type="entry name" value="Metallo-dependent hydrolases"/>
    <property type="match status" value="1"/>
</dbReference>
<keyword evidence="2" id="KW-0540">Nuclease</keyword>
<dbReference type="Proteomes" id="UP000422736">
    <property type="component" value="Chromosome 8"/>
</dbReference>
<dbReference type="PANTHER" id="PTHR10060">
    <property type="entry name" value="TATD FAMILY DEOXYRIBONUCLEASE"/>
    <property type="match status" value="1"/>
</dbReference>
<dbReference type="EMBL" id="CP015060">
    <property type="protein sequence ID" value="QGN17917.1"/>
    <property type="molecule type" value="Genomic_DNA"/>
</dbReference>
<evidence type="ECO:0000256" key="2">
    <source>
        <dbReference type="ARBA" id="ARBA00022722"/>
    </source>
</evidence>
<reference evidence="5 6" key="1">
    <citation type="submission" date="2016-03" db="EMBL/GenBank/DDBJ databases">
        <title>How can Kluyveromyces marxianus grow so fast - potential evolutionary course in Saccharomyces Complex revealed by comparative genomics.</title>
        <authorList>
            <person name="Mo W."/>
            <person name="Lu W."/>
            <person name="Yang X."/>
            <person name="Qi J."/>
            <person name="Lv H."/>
        </authorList>
    </citation>
    <scope>NUCLEOTIDE SEQUENCE [LARGE SCALE GENOMIC DNA]</scope>
    <source>
        <strain evidence="5 6">FIM1</strain>
    </source>
</reference>
<name>A0ABX6F3G6_KLUMA</name>
<dbReference type="CDD" id="cd01310">
    <property type="entry name" value="TatD_DNAse"/>
    <property type="match status" value="1"/>
</dbReference>
<evidence type="ECO:0000256" key="4">
    <source>
        <dbReference type="ARBA" id="ARBA00022801"/>
    </source>
</evidence>